<dbReference type="Pfam" id="PF00591">
    <property type="entry name" value="Glycos_transf_3"/>
    <property type="match status" value="1"/>
</dbReference>
<protein>
    <submittedName>
        <fullName evidence="7">Anthranilate phosphoribosyltransferase family protein</fullName>
    </submittedName>
</protein>
<organism evidence="7 8">
    <name type="scientific">Candidatus Synechococcus calcipolaris G9</name>
    <dbReference type="NCBI Taxonomy" id="1497997"/>
    <lineage>
        <taxon>Bacteria</taxon>
        <taxon>Bacillati</taxon>
        <taxon>Cyanobacteriota</taxon>
        <taxon>Cyanophyceae</taxon>
        <taxon>Synechococcales</taxon>
        <taxon>Synechococcaceae</taxon>
        <taxon>Synechococcus</taxon>
    </lineage>
</organism>
<name>A0ABT6EW43_9SYNE</name>
<dbReference type="RefSeq" id="WP_277865521.1">
    <property type="nucleotide sequence ID" value="NZ_JAKKUT010000001.1"/>
</dbReference>
<dbReference type="SUPFAM" id="SSF47648">
    <property type="entry name" value="Nucleoside phosphorylase/phosphoribosyltransferase N-terminal domain"/>
    <property type="match status" value="1"/>
</dbReference>
<dbReference type="InterPro" id="IPR005940">
    <property type="entry name" value="Anthranilate_Pribosyl_Tfrase"/>
</dbReference>
<sequence>MSNAFRELLKKVGSGTHTSKALTRQEAATAMGMMLTQEATPAQIGAFLIAHRIRRPTGEELAGMLDAFDQYGPQVPAIQSEKPVVILSQPYDGRDRTLPLGPLTSLVLAAAGIPVLQHGGDVMPTKAGVPLIDIWQGLGIHWRSLSLGQIQEILQNTDIGFVYLPEHFPLAHGLVPYREQIGKRPPLATVELIWCPYSGPAHIVAGFVHPPTELMMREALNLRGITEFTTVKGLEGSCDLPRERTGIIGLNRSLEGSESFSRLRLHAQDYGFAGKNPPWQGLSPGLREIKAVLAGEPGELHQALVWNSGFYLWQFYPMQTLEEGIQLTQELLEKGIVQEKLNQLQKMTHCRSISA</sequence>
<evidence type="ECO:0000313" key="7">
    <source>
        <dbReference type="EMBL" id="MDG2989602.1"/>
    </source>
</evidence>
<dbReference type="Gene3D" id="1.20.970.10">
    <property type="entry name" value="Transferase, Pyrimidine Nucleoside Phosphorylase, Chain C"/>
    <property type="match status" value="1"/>
</dbReference>
<evidence type="ECO:0000256" key="3">
    <source>
        <dbReference type="ARBA" id="ARBA00022679"/>
    </source>
</evidence>
<dbReference type="EMBL" id="JAKKUT010000001">
    <property type="protein sequence ID" value="MDG2989602.1"/>
    <property type="molecule type" value="Genomic_DNA"/>
</dbReference>
<dbReference type="InterPro" id="IPR000312">
    <property type="entry name" value="Glycosyl_Trfase_fam3"/>
</dbReference>
<evidence type="ECO:0000256" key="1">
    <source>
        <dbReference type="ARBA" id="ARBA00022605"/>
    </source>
</evidence>
<dbReference type="NCBIfam" id="NF005635">
    <property type="entry name" value="PRK07394.1"/>
    <property type="match status" value="1"/>
</dbReference>
<dbReference type="Gene3D" id="3.40.1030.10">
    <property type="entry name" value="Nucleoside phosphorylase/phosphoribosyltransferase catalytic domain"/>
    <property type="match status" value="1"/>
</dbReference>
<evidence type="ECO:0000259" key="5">
    <source>
        <dbReference type="Pfam" id="PF00591"/>
    </source>
</evidence>
<dbReference type="GO" id="GO:0016757">
    <property type="term" value="F:glycosyltransferase activity"/>
    <property type="evidence" value="ECO:0007669"/>
    <property type="project" value="UniProtKB-KW"/>
</dbReference>
<evidence type="ECO:0000256" key="4">
    <source>
        <dbReference type="ARBA" id="ARBA00023141"/>
    </source>
</evidence>
<dbReference type="InterPro" id="IPR035902">
    <property type="entry name" value="Nuc_phospho_transferase"/>
</dbReference>
<dbReference type="InterPro" id="IPR017459">
    <property type="entry name" value="Glycosyl_Trfase_fam3_N_dom"/>
</dbReference>
<dbReference type="Proteomes" id="UP001154265">
    <property type="component" value="Unassembled WGS sequence"/>
</dbReference>
<gene>
    <name evidence="7" type="ORF">L3556_01445</name>
</gene>
<evidence type="ECO:0000256" key="2">
    <source>
        <dbReference type="ARBA" id="ARBA00022676"/>
    </source>
</evidence>
<dbReference type="SUPFAM" id="SSF52418">
    <property type="entry name" value="Nucleoside phosphorylase/phosphoribosyltransferase catalytic domain"/>
    <property type="match status" value="1"/>
</dbReference>
<proteinExistence type="predicted"/>
<comment type="caution">
    <text evidence="7">The sequence shown here is derived from an EMBL/GenBank/DDBJ whole genome shotgun (WGS) entry which is preliminary data.</text>
</comment>
<dbReference type="Pfam" id="PF02885">
    <property type="entry name" value="Glycos_trans_3N"/>
    <property type="match status" value="1"/>
</dbReference>
<dbReference type="PANTHER" id="PTHR43285:SF3">
    <property type="entry name" value="SLL1634 PROTEIN"/>
    <property type="match status" value="1"/>
</dbReference>
<evidence type="ECO:0000313" key="8">
    <source>
        <dbReference type="Proteomes" id="UP001154265"/>
    </source>
</evidence>
<feature type="domain" description="Glycosyl transferase family 3 N-terminal" evidence="6">
    <location>
        <begin position="6"/>
        <end position="70"/>
    </location>
</feature>
<reference evidence="7" key="1">
    <citation type="journal article" date="2022" name="Genome Biol. Evol.">
        <title>A New Gene Family Diagnostic for Intracellular Biomineralization of Amorphous Ca Carbonates by Cyanobacteria.</title>
        <authorList>
            <person name="Benzerara K."/>
            <person name="Duprat E."/>
            <person name="Bitard-Feildel T."/>
            <person name="Caumes G."/>
            <person name="Cassier-Chauvat C."/>
            <person name="Chauvat F."/>
            <person name="Dezi M."/>
            <person name="Diop S.I."/>
            <person name="Gaschignard G."/>
            <person name="Gorgen S."/>
            <person name="Gugger M."/>
            <person name="Lopez-Garcia P."/>
            <person name="Millet M."/>
            <person name="Skouri-Panet F."/>
            <person name="Moreira D."/>
            <person name="Callebaut I."/>
        </authorList>
    </citation>
    <scope>NUCLEOTIDE SEQUENCE</scope>
    <source>
        <strain evidence="7">G9</strain>
    </source>
</reference>
<keyword evidence="4" id="KW-0057">Aromatic amino acid biosynthesis</keyword>
<keyword evidence="1" id="KW-0028">Amino-acid biosynthesis</keyword>
<evidence type="ECO:0000259" key="6">
    <source>
        <dbReference type="Pfam" id="PF02885"/>
    </source>
</evidence>
<keyword evidence="2 7" id="KW-0328">Glycosyltransferase</keyword>
<dbReference type="PANTHER" id="PTHR43285">
    <property type="entry name" value="ANTHRANILATE PHOSPHORIBOSYLTRANSFERASE"/>
    <property type="match status" value="1"/>
</dbReference>
<keyword evidence="8" id="KW-1185">Reference proteome</keyword>
<accession>A0ABT6EW43</accession>
<keyword evidence="3" id="KW-0808">Transferase</keyword>
<feature type="domain" description="Glycosyl transferase family 3" evidence="5">
    <location>
        <begin position="103"/>
        <end position="335"/>
    </location>
</feature>
<reference evidence="7" key="2">
    <citation type="submission" date="2022-01" db="EMBL/GenBank/DDBJ databases">
        <authorList>
            <person name="Zivanovic Y."/>
            <person name="Moreira D."/>
            <person name="Lopez-Garcia P."/>
        </authorList>
    </citation>
    <scope>NUCLEOTIDE SEQUENCE</scope>
    <source>
        <strain evidence="7">G9</strain>
    </source>
</reference>
<dbReference type="InterPro" id="IPR036320">
    <property type="entry name" value="Glycosyl_Trfase_fam3_N_dom_sf"/>
</dbReference>